<keyword evidence="6" id="KW-1185">Reference proteome</keyword>
<sequence>MGDTKLLDTNQIVNGIAVLLSFFVGYKYALKRHDIKENEAGKKLEEQGAAGSSETKDEPLYTSFSFNYKMVLVVRNDLKMGKGKVAAQCGHGAVGAYQKAVRKIPSVVRAWENSGCAKIALRVDSEAEMMAIKRAAEAKNLNTCLIRDAGRTQIEPNSKTVLAIGPAAVEAIDQVTGHLKLL</sequence>
<dbReference type="FunFam" id="3.40.1490.10:FF:000001">
    <property type="entry name" value="Peptidyl-tRNA hydrolase 2"/>
    <property type="match status" value="1"/>
</dbReference>
<dbReference type="EMBL" id="JRES01001300">
    <property type="protein sequence ID" value="KNC23820.1"/>
    <property type="molecule type" value="Genomic_DNA"/>
</dbReference>
<reference evidence="5 6" key="1">
    <citation type="journal article" date="2015" name="Nat. Commun.">
        <title>Lucilia cuprina genome unlocks parasitic fly biology to underpin future interventions.</title>
        <authorList>
            <person name="Anstead C.A."/>
            <person name="Korhonen P.K."/>
            <person name="Young N.D."/>
            <person name="Hall R.S."/>
            <person name="Jex A.R."/>
            <person name="Murali S.C."/>
            <person name="Hughes D.S."/>
            <person name="Lee S.F."/>
            <person name="Perry T."/>
            <person name="Stroehlein A.J."/>
            <person name="Ansell B.R."/>
            <person name="Breugelmans B."/>
            <person name="Hofmann A."/>
            <person name="Qu J."/>
            <person name="Dugan S."/>
            <person name="Lee S.L."/>
            <person name="Chao H."/>
            <person name="Dinh H."/>
            <person name="Han Y."/>
            <person name="Doddapaneni H.V."/>
            <person name="Worley K.C."/>
            <person name="Muzny D.M."/>
            <person name="Ioannidis P."/>
            <person name="Waterhouse R.M."/>
            <person name="Zdobnov E.M."/>
            <person name="James P.J."/>
            <person name="Bagnall N.H."/>
            <person name="Kotze A.C."/>
            <person name="Gibbs R.A."/>
            <person name="Richards S."/>
            <person name="Batterham P."/>
            <person name="Gasser R.B."/>
        </authorList>
    </citation>
    <scope>NUCLEOTIDE SEQUENCE [LARGE SCALE GENOMIC DNA]</scope>
    <source>
        <strain evidence="5 6">LS</strain>
        <tissue evidence="5">Full body</tissue>
    </source>
</reference>
<dbReference type="SUPFAM" id="SSF102462">
    <property type="entry name" value="Peptidyl-tRNA hydrolase II"/>
    <property type="match status" value="1"/>
</dbReference>
<dbReference type="EC" id="3.1.1.29" evidence="1"/>
<evidence type="ECO:0000256" key="4">
    <source>
        <dbReference type="ARBA" id="ARBA00048707"/>
    </source>
</evidence>
<dbReference type="STRING" id="7375.A0A0L0BUS5"/>
<dbReference type="AlphaFoldDB" id="A0A0L0BUS5"/>
<dbReference type="PANTHER" id="PTHR12649">
    <property type="entry name" value="PEPTIDYL-TRNA HYDROLASE 2"/>
    <property type="match status" value="1"/>
</dbReference>
<dbReference type="Pfam" id="PF01981">
    <property type="entry name" value="PTH2"/>
    <property type="match status" value="1"/>
</dbReference>
<evidence type="ECO:0000256" key="3">
    <source>
        <dbReference type="ARBA" id="ARBA00038050"/>
    </source>
</evidence>
<dbReference type="CDD" id="cd02430">
    <property type="entry name" value="PTH2"/>
    <property type="match status" value="1"/>
</dbReference>
<dbReference type="Proteomes" id="UP000037069">
    <property type="component" value="Unassembled WGS sequence"/>
</dbReference>
<dbReference type="PANTHER" id="PTHR12649:SF11">
    <property type="entry name" value="PEPTIDYL-TRNA HYDROLASE 2, MITOCHONDRIAL"/>
    <property type="match status" value="1"/>
</dbReference>
<dbReference type="NCBIfam" id="TIGR00283">
    <property type="entry name" value="arch_pth2"/>
    <property type="match status" value="1"/>
</dbReference>
<name>A0A0L0BUS5_LUCCU</name>
<organism evidence="5 6">
    <name type="scientific">Lucilia cuprina</name>
    <name type="common">Green bottle fly</name>
    <name type="synonym">Australian sheep blowfly</name>
    <dbReference type="NCBI Taxonomy" id="7375"/>
    <lineage>
        <taxon>Eukaryota</taxon>
        <taxon>Metazoa</taxon>
        <taxon>Ecdysozoa</taxon>
        <taxon>Arthropoda</taxon>
        <taxon>Hexapoda</taxon>
        <taxon>Insecta</taxon>
        <taxon>Pterygota</taxon>
        <taxon>Neoptera</taxon>
        <taxon>Endopterygota</taxon>
        <taxon>Diptera</taxon>
        <taxon>Brachycera</taxon>
        <taxon>Muscomorpha</taxon>
        <taxon>Oestroidea</taxon>
        <taxon>Calliphoridae</taxon>
        <taxon>Luciliinae</taxon>
        <taxon>Lucilia</taxon>
    </lineage>
</organism>
<dbReference type="GO" id="GO:0004045">
    <property type="term" value="F:peptidyl-tRNA hydrolase activity"/>
    <property type="evidence" value="ECO:0007669"/>
    <property type="project" value="UniProtKB-EC"/>
</dbReference>
<dbReference type="GO" id="GO:0005829">
    <property type="term" value="C:cytosol"/>
    <property type="evidence" value="ECO:0007669"/>
    <property type="project" value="TreeGrafter"/>
</dbReference>
<protein>
    <recommendedName>
        <fullName evidence="1">peptidyl-tRNA hydrolase</fullName>
        <ecNumber evidence="1">3.1.1.29</ecNumber>
    </recommendedName>
</protein>
<evidence type="ECO:0000313" key="5">
    <source>
        <dbReference type="EMBL" id="KNC23820.1"/>
    </source>
</evidence>
<dbReference type="NCBIfam" id="NF003314">
    <property type="entry name" value="PRK04322.1"/>
    <property type="match status" value="1"/>
</dbReference>
<comment type="similarity">
    <text evidence="3">Belongs to the PTH2 family.</text>
</comment>
<dbReference type="OrthoDB" id="1733656at2759"/>
<accession>A0A0L0BUS5</accession>
<dbReference type="InterPro" id="IPR002833">
    <property type="entry name" value="PTH2"/>
</dbReference>
<dbReference type="Gene3D" id="3.40.1490.10">
    <property type="entry name" value="Bit1"/>
    <property type="match status" value="1"/>
</dbReference>
<comment type="catalytic activity">
    <reaction evidence="4">
        <text>an N-acyl-L-alpha-aminoacyl-tRNA + H2O = an N-acyl-L-amino acid + a tRNA + H(+)</text>
        <dbReference type="Rhea" id="RHEA:54448"/>
        <dbReference type="Rhea" id="RHEA-COMP:10123"/>
        <dbReference type="Rhea" id="RHEA-COMP:13883"/>
        <dbReference type="ChEBI" id="CHEBI:15377"/>
        <dbReference type="ChEBI" id="CHEBI:15378"/>
        <dbReference type="ChEBI" id="CHEBI:59874"/>
        <dbReference type="ChEBI" id="CHEBI:78442"/>
        <dbReference type="ChEBI" id="CHEBI:138191"/>
        <dbReference type="EC" id="3.1.1.29"/>
    </reaction>
</comment>
<dbReference type="InterPro" id="IPR023476">
    <property type="entry name" value="Pep_tRNA_hydro_II_dom_sf"/>
</dbReference>
<evidence type="ECO:0000313" key="6">
    <source>
        <dbReference type="Proteomes" id="UP000037069"/>
    </source>
</evidence>
<keyword evidence="2 5" id="KW-0378">Hydrolase</keyword>
<evidence type="ECO:0000256" key="1">
    <source>
        <dbReference type="ARBA" id="ARBA00013260"/>
    </source>
</evidence>
<dbReference type="OMA" id="GHAAVEC"/>
<comment type="caution">
    <text evidence="5">The sequence shown here is derived from an EMBL/GenBank/DDBJ whole genome shotgun (WGS) entry which is preliminary data.</text>
</comment>
<proteinExistence type="inferred from homology"/>
<gene>
    <name evidence="5" type="ORF">FF38_01283</name>
</gene>
<evidence type="ECO:0000256" key="2">
    <source>
        <dbReference type="ARBA" id="ARBA00022801"/>
    </source>
</evidence>